<protein>
    <submittedName>
        <fullName evidence="1">Uncharacterized protein</fullName>
    </submittedName>
</protein>
<evidence type="ECO:0000313" key="2">
    <source>
        <dbReference type="Proteomes" id="UP000011718"/>
    </source>
</evidence>
<dbReference type="Proteomes" id="UP000011718">
    <property type="component" value="Chromosome"/>
</dbReference>
<dbReference type="HOGENOM" id="CLU_3263816_0_0_2"/>
<gene>
    <name evidence="1" type="ORF">MmTuc01_3327</name>
</gene>
<dbReference type="BioCyc" id="MMAZ1236903:G139K-3170-MONOMER"/>
<name>M1Q1Z1_METMZ</name>
<dbReference type="EMBL" id="CP004144">
    <property type="protein sequence ID" value="AGF98581.1"/>
    <property type="molecule type" value="Genomic_DNA"/>
</dbReference>
<dbReference type="AlphaFoldDB" id="M1Q1Z1"/>
<sequence length="41" mass="4994">MSQLLPCIFTVFEHDFTLILKNLYFFKHKKQNPVKQNIKQI</sequence>
<reference evidence="1 2" key="1">
    <citation type="journal article" date="2013" name="Genome Announc.">
        <title>Complete Genome of a Methanosarcina mazei Strain Isolated from Sediment Samples from an Amazonian Flooded Area.</title>
        <authorList>
            <person name="Assis das Gracas D."/>
            <person name="Thiago Juca Ramos R."/>
            <person name="Vieira Araujo A.C."/>
            <person name="Zahlouth R."/>
            <person name="Ribeiro Carneiro A."/>
            <person name="Souza Lopes T."/>
            <person name="Azevedo Barauna R."/>
            <person name="Azevedo V."/>
            <person name="Cruz Schneider M.P."/>
            <person name="Pellizari V.H."/>
            <person name="Silva A."/>
        </authorList>
    </citation>
    <scope>NUCLEOTIDE SEQUENCE [LARGE SCALE GENOMIC DNA]</scope>
    <source>
        <strain evidence="1 2">Tuc01</strain>
    </source>
</reference>
<organism evidence="1 2">
    <name type="scientific">Methanosarcina mazei Tuc01</name>
    <dbReference type="NCBI Taxonomy" id="1236903"/>
    <lineage>
        <taxon>Archaea</taxon>
        <taxon>Methanobacteriati</taxon>
        <taxon>Methanobacteriota</taxon>
        <taxon>Stenosarchaea group</taxon>
        <taxon>Methanomicrobia</taxon>
        <taxon>Methanosarcinales</taxon>
        <taxon>Methanosarcinaceae</taxon>
        <taxon>Methanosarcina</taxon>
    </lineage>
</organism>
<proteinExistence type="predicted"/>
<accession>M1Q1Z1</accession>
<evidence type="ECO:0000313" key="1">
    <source>
        <dbReference type="EMBL" id="AGF98581.1"/>
    </source>
</evidence>
<dbReference type="KEGG" id="mmaz:MmTuc01_3327"/>